<feature type="transmembrane region" description="Helical" evidence="1">
    <location>
        <begin position="166"/>
        <end position="184"/>
    </location>
</feature>
<name>A0A9D2U307_9FIRM</name>
<feature type="transmembrane region" description="Helical" evidence="1">
    <location>
        <begin position="50"/>
        <end position="73"/>
    </location>
</feature>
<comment type="caution">
    <text evidence="3">The sequence shown here is derived from an EMBL/GenBank/DDBJ whole genome shotgun (WGS) entry which is preliminary data.</text>
</comment>
<feature type="transmembrane region" description="Helical" evidence="1">
    <location>
        <begin position="85"/>
        <end position="108"/>
    </location>
</feature>
<dbReference type="EMBL" id="DWUV01000092">
    <property type="protein sequence ID" value="HJD33883.1"/>
    <property type="molecule type" value="Genomic_DNA"/>
</dbReference>
<keyword evidence="1" id="KW-0472">Membrane</keyword>
<dbReference type="AlphaFoldDB" id="A0A9D2U307"/>
<protein>
    <submittedName>
        <fullName evidence="3">SdpI family protein</fullName>
    </submittedName>
</protein>
<reference evidence="3" key="2">
    <citation type="submission" date="2021-04" db="EMBL/GenBank/DDBJ databases">
        <authorList>
            <person name="Gilroy R."/>
        </authorList>
    </citation>
    <scope>NUCLEOTIDE SEQUENCE</scope>
    <source>
        <strain evidence="3">ChiGjej3B3-11674</strain>
    </source>
</reference>
<feature type="transmembrane region" description="Helical" evidence="1">
    <location>
        <begin position="114"/>
        <end position="132"/>
    </location>
</feature>
<dbReference type="InterPro" id="IPR012867">
    <property type="entry name" value="DUF1648"/>
</dbReference>
<feature type="transmembrane region" description="Helical" evidence="1">
    <location>
        <begin position="7"/>
        <end position="26"/>
    </location>
</feature>
<keyword evidence="1" id="KW-1133">Transmembrane helix</keyword>
<organism evidence="3 4">
    <name type="scientific">Candidatus Mediterraneibacter tabaqchaliae</name>
    <dbReference type="NCBI Taxonomy" id="2838689"/>
    <lineage>
        <taxon>Bacteria</taxon>
        <taxon>Bacillati</taxon>
        <taxon>Bacillota</taxon>
        <taxon>Clostridia</taxon>
        <taxon>Lachnospirales</taxon>
        <taxon>Lachnospiraceae</taxon>
        <taxon>Mediterraneibacter</taxon>
    </lineage>
</organism>
<sequence length="216" mass="23846">MKKYKKMIIITTLVTLLPILLGIILWEKLPDSIATHWGADGQANGWSNKAFAVFGMPCILAAIHLFSVCVTLNDPKRKNIHKKPLALVFWIVPVVSLVTSGFTYMAALGSDIDIRLIVSIMMGILFIILGNYMPKLQQNYTVGIKLPWTLNSVENWNRTHRFGGKLFIAGGVLTAVSGILSPLLGETSWIVIVLTITIACAVVPMGYSFWLFKKGV</sequence>
<dbReference type="PANTHER" id="PTHR37810">
    <property type="entry name" value="IMMUNITY PROTEIN SDPI"/>
    <property type="match status" value="1"/>
</dbReference>
<dbReference type="GO" id="GO:0009636">
    <property type="term" value="P:response to toxic substance"/>
    <property type="evidence" value="ECO:0007669"/>
    <property type="project" value="TreeGrafter"/>
</dbReference>
<dbReference type="InterPro" id="IPR026272">
    <property type="entry name" value="SdpI"/>
</dbReference>
<feature type="domain" description="DUF1648" evidence="2">
    <location>
        <begin position="13"/>
        <end position="60"/>
    </location>
</feature>
<dbReference type="InterPro" id="IPR025962">
    <property type="entry name" value="SdpI/YhfL"/>
</dbReference>
<proteinExistence type="predicted"/>
<evidence type="ECO:0000313" key="3">
    <source>
        <dbReference type="EMBL" id="HJD33883.1"/>
    </source>
</evidence>
<dbReference type="Pfam" id="PF13630">
    <property type="entry name" value="SdpI"/>
    <property type="match status" value="1"/>
</dbReference>
<dbReference type="PANTHER" id="PTHR37810:SF5">
    <property type="entry name" value="IMMUNITY PROTEIN SDPI"/>
    <property type="match status" value="1"/>
</dbReference>
<keyword evidence="1" id="KW-0812">Transmembrane</keyword>
<evidence type="ECO:0000256" key="1">
    <source>
        <dbReference type="SAM" id="Phobius"/>
    </source>
</evidence>
<dbReference type="Proteomes" id="UP000823897">
    <property type="component" value="Unassembled WGS sequence"/>
</dbReference>
<dbReference type="Pfam" id="PF07853">
    <property type="entry name" value="DUF1648"/>
    <property type="match status" value="1"/>
</dbReference>
<accession>A0A9D2U307</accession>
<feature type="transmembrane region" description="Helical" evidence="1">
    <location>
        <begin position="190"/>
        <end position="212"/>
    </location>
</feature>
<evidence type="ECO:0000259" key="2">
    <source>
        <dbReference type="Pfam" id="PF07853"/>
    </source>
</evidence>
<gene>
    <name evidence="3" type="ORF">H9911_04980</name>
</gene>
<dbReference type="PIRSF" id="PIRSF038959">
    <property type="entry name" value="SdpI"/>
    <property type="match status" value="1"/>
</dbReference>
<reference evidence="3" key="1">
    <citation type="journal article" date="2021" name="PeerJ">
        <title>Extensive microbial diversity within the chicken gut microbiome revealed by metagenomics and culture.</title>
        <authorList>
            <person name="Gilroy R."/>
            <person name="Ravi A."/>
            <person name="Getino M."/>
            <person name="Pursley I."/>
            <person name="Horton D.L."/>
            <person name="Alikhan N.F."/>
            <person name="Baker D."/>
            <person name="Gharbi K."/>
            <person name="Hall N."/>
            <person name="Watson M."/>
            <person name="Adriaenssens E.M."/>
            <person name="Foster-Nyarko E."/>
            <person name="Jarju S."/>
            <person name="Secka A."/>
            <person name="Antonio M."/>
            <person name="Oren A."/>
            <person name="Chaudhuri R.R."/>
            <person name="La Ragione R."/>
            <person name="Hildebrand F."/>
            <person name="Pallen M.J."/>
        </authorList>
    </citation>
    <scope>NUCLEOTIDE SEQUENCE</scope>
    <source>
        <strain evidence="3">ChiGjej3B3-11674</strain>
    </source>
</reference>
<evidence type="ECO:0000313" key="4">
    <source>
        <dbReference type="Proteomes" id="UP000823897"/>
    </source>
</evidence>